<dbReference type="Gene3D" id="3.40.50.2300">
    <property type="match status" value="1"/>
</dbReference>
<evidence type="ECO:0000259" key="3">
    <source>
        <dbReference type="PROSITE" id="PS50110"/>
    </source>
</evidence>
<feature type="domain" description="Response regulatory" evidence="3">
    <location>
        <begin position="2"/>
        <end position="116"/>
    </location>
</feature>
<dbReference type="Proteomes" id="UP001157910">
    <property type="component" value="Unassembled WGS sequence"/>
</dbReference>
<evidence type="ECO:0000256" key="1">
    <source>
        <dbReference type="ARBA" id="ARBA00022553"/>
    </source>
</evidence>
<proteinExistence type="predicted"/>
<dbReference type="SUPFAM" id="SSF52172">
    <property type="entry name" value="CheY-like"/>
    <property type="match status" value="1"/>
</dbReference>
<reference evidence="4 5" key="1">
    <citation type="submission" date="2017-05" db="EMBL/GenBank/DDBJ databases">
        <authorList>
            <person name="Varghese N."/>
            <person name="Submissions S."/>
        </authorList>
    </citation>
    <scope>NUCLEOTIDE SEQUENCE [LARGE SCALE GENOMIC DNA]</scope>
    <source>
        <strain evidence="4 5">SM16</strain>
    </source>
</reference>
<dbReference type="EMBL" id="FXUI01000008">
    <property type="protein sequence ID" value="SMP75604.1"/>
    <property type="molecule type" value="Genomic_DNA"/>
</dbReference>
<comment type="caution">
    <text evidence="4">The sequence shown here is derived from an EMBL/GenBank/DDBJ whole genome shotgun (WGS) entry which is preliminary data.</text>
</comment>
<protein>
    <submittedName>
        <fullName evidence="4">Response regulator receiver domain-containing protein</fullName>
    </submittedName>
</protein>
<dbReference type="PANTHER" id="PTHR44591:SF3">
    <property type="entry name" value="RESPONSE REGULATORY DOMAIN-CONTAINING PROTEIN"/>
    <property type="match status" value="1"/>
</dbReference>
<dbReference type="PANTHER" id="PTHR44591">
    <property type="entry name" value="STRESS RESPONSE REGULATOR PROTEIN 1"/>
    <property type="match status" value="1"/>
</dbReference>
<dbReference type="RefSeq" id="WP_103729397.1">
    <property type="nucleotide sequence ID" value="NZ_FXUI01000008.1"/>
</dbReference>
<keyword evidence="1 2" id="KW-0597">Phosphoprotein</keyword>
<keyword evidence="5" id="KW-1185">Reference proteome</keyword>
<gene>
    <name evidence="4" type="ORF">SAMN06296065_108105</name>
</gene>
<organism evidence="4 5">
    <name type="scientific">Novosphingobium panipatense</name>
    <dbReference type="NCBI Taxonomy" id="428991"/>
    <lineage>
        <taxon>Bacteria</taxon>
        <taxon>Pseudomonadati</taxon>
        <taxon>Pseudomonadota</taxon>
        <taxon>Alphaproteobacteria</taxon>
        <taxon>Sphingomonadales</taxon>
        <taxon>Sphingomonadaceae</taxon>
        <taxon>Novosphingobium</taxon>
    </lineage>
</organism>
<accession>A0ABY1QNB9</accession>
<sequence>MKIVVAEDEFLIADLLVVSLEEAGHEVHDAAHGADALKLVRSLQPDLVITDFMMPLMTGLELAEAMKADSALQAIPIILVSGAQGAIARSRADLFDLVFDKPYAMERLLTAVSELRGERL</sequence>
<evidence type="ECO:0000313" key="5">
    <source>
        <dbReference type="Proteomes" id="UP001157910"/>
    </source>
</evidence>
<feature type="modified residue" description="4-aspartylphosphate" evidence="2">
    <location>
        <position position="51"/>
    </location>
</feature>
<dbReference type="InterPro" id="IPR001789">
    <property type="entry name" value="Sig_transdc_resp-reg_receiver"/>
</dbReference>
<dbReference type="PROSITE" id="PS50110">
    <property type="entry name" value="RESPONSE_REGULATORY"/>
    <property type="match status" value="1"/>
</dbReference>
<dbReference type="SMART" id="SM00448">
    <property type="entry name" value="REC"/>
    <property type="match status" value="1"/>
</dbReference>
<name>A0ABY1QNB9_9SPHN</name>
<evidence type="ECO:0000256" key="2">
    <source>
        <dbReference type="PROSITE-ProRule" id="PRU00169"/>
    </source>
</evidence>
<dbReference type="InterPro" id="IPR011006">
    <property type="entry name" value="CheY-like_superfamily"/>
</dbReference>
<dbReference type="Pfam" id="PF00072">
    <property type="entry name" value="Response_reg"/>
    <property type="match status" value="1"/>
</dbReference>
<dbReference type="InterPro" id="IPR050595">
    <property type="entry name" value="Bact_response_regulator"/>
</dbReference>
<evidence type="ECO:0000313" key="4">
    <source>
        <dbReference type="EMBL" id="SMP75604.1"/>
    </source>
</evidence>